<comment type="caution">
    <text evidence="1">The sequence shown here is derived from an EMBL/GenBank/DDBJ whole genome shotgun (WGS) entry which is preliminary data.</text>
</comment>
<accession>A0A9Q5ZFE5</accession>
<dbReference type="EMBL" id="LAHD01000010">
    <property type="protein sequence ID" value="PHK06052.1"/>
    <property type="molecule type" value="Genomic_DNA"/>
</dbReference>
<sequence>MMENWDNRKNRIEAYIQNQIKAYLLFTEISASELSSSEKRDQILEAIKQGTKEERLQKYLKKTCGLLQLIGMQSKKLAILLFRLNTKCVLMA</sequence>
<proteinExistence type="predicted"/>
<name>A0A9Q5ZFE5_NOSLI</name>
<protein>
    <submittedName>
        <fullName evidence="1">Uncharacterized protein</fullName>
    </submittedName>
</protein>
<reference evidence="1 2" key="1">
    <citation type="submission" date="2015-02" db="EMBL/GenBank/DDBJ databases">
        <title>Nostoc linckia genome annotation.</title>
        <authorList>
            <person name="Zhou Z."/>
        </authorList>
    </citation>
    <scope>NUCLEOTIDE SEQUENCE [LARGE SCALE GENOMIC DNA]</scope>
    <source>
        <strain evidence="2">z8</strain>
    </source>
</reference>
<dbReference type="AlphaFoldDB" id="A0A9Q5ZFE5"/>
<dbReference type="Proteomes" id="UP000222310">
    <property type="component" value="Unassembled WGS sequence"/>
</dbReference>
<organism evidence="1 2">
    <name type="scientific">Nostoc linckia z8</name>
    <dbReference type="NCBI Taxonomy" id="1628746"/>
    <lineage>
        <taxon>Bacteria</taxon>
        <taxon>Bacillati</taxon>
        <taxon>Cyanobacteriota</taxon>
        <taxon>Cyanophyceae</taxon>
        <taxon>Nostocales</taxon>
        <taxon>Nostocaceae</taxon>
        <taxon>Nostoc</taxon>
    </lineage>
</organism>
<evidence type="ECO:0000313" key="1">
    <source>
        <dbReference type="EMBL" id="PHK06052.1"/>
    </source>
</evidence>
<evidence type="ECO:0000313" key="2">
    <source>
        <dbReference type="Proteomes" id="UP000222310"/>
    </source>
</evidence>
<dbReference type="RefSeq" id="WP_099067041.1">
    <property type="nucleotide sequence ID" value="NZ_LAHD01000010.1"/>
</dbReference>
<gene>
    <name evidence="1" type="ORF">VF08_05500</name>
</gene>